<comment type="similarity">
    <text evidence="7">Belongs to the chloroperoxidase family.</text>
</comment>
<gene>
    <name evidence="10" type="ORF">LTR91_009633</name>
</gene>
<dbReference type="InterPro" id="IPR000028">
    <property type="entry name" value="Chloroperoxidase"/>
</dbReference>
<evidence type="ECO:0000256" key="4">
    <source>
        <dbReference type="ARBA" id="ARBA00022723"/>
    </source>
</evidence>
<dbReference type="AlphaFoldDB" id="A0AAN6QTP5"/>
<comment type="cofactor">
    <cofactor evidence="1">
        <name>heme b</name>
        <dbReference type="ChEBI" id="CHEBI:60344"/>
    </cofactor>
</comment>
<feature type="signal peptide" evidence="8">
    <location>
        <begin position="1"/>
        <end position="21"/>
    </location>
</feature>
<evidence type="ECO:0000256" key="2">
    <source>
        <dbReference type="ARBA" id="ARBA00022559"/>
    </source>
</evidence>
<feature type="domain" description="Heme haloperoxidase family profile" evidence="9">
    <location>
        <begin position="76"/>
        <end position="312"/>
    </location>
</feature>
<keyword evidence="8" id="KW-0732">Signal</keyword>
<keyword evidence="3" id="KW-0349">Heme</keyword>
<dbReference type="GO" id="GO:0046872">
    <property type="term" value="F:metal ion binding"/>
    <property type="evidence" value="ECO:0007669"/>
    <property type="project" value="UniProtKB-KW"/>
</dbReference>
<dbReference type="PANTHER" id="PTHR33577:SF1">
    <property type="entry name" value="HEME HALOPEROXIDASE FAMILY PROFILE DOMAIN-CONTAINING PROTEIN"/>
    <property type="match status" value="1"/>
</dbReference>
<proteinExistence type="inferred from homology"/>
<dbReference type="GO" id="GO:0004601">
    <property type="term" value="F:peroxidase activity"/>
    <property type="evidence" value="ECO:0007669"/>
    <property type="project" value="UniProtKB-KW"/>
</dbReference>
<accession>A0AAN6QTP5</accession>
<evidence type="ECO:0000256" key="5">
    <source>
        <dbReference type="ARBA" id="ARBA00023002"/>
    </source>
</evidence>
<dbReference type="Pfam" id="PF01328">
    <property type="entry name" value="Peroxidase_2"/>
    <property type="match status" value="1"/>
</dbReference>
<organism evidence="10 11">
    <name type="scientific">Friedmanniomyces endolithicus</name>
    <dbReference type="NCBI Taxonomy" id="329885"/>
    <lineage>
        <taxon>Eukaryota</taxon>
        <taxon>Fungi</taxon>
        <taxon>Dikarya</taxon>
        <taxon>Ascomycota</taxon>
        <taxon>Pezizomycotina</taxon>
        <taxon>Dothideomycetes</taxon>
        <taxon>Dothideomycetidae</taxon>
        <taxon>Mycosphaerellales</taxon>
        <taxon>Teratosphaeriaceae</taxon>
        <taxon>Friedmanniomyces</taxon>
    </lineage>
</organism>
<feature type="chain" id="PRO_5042994160" description="Heme haloperoxidase family profile domain-containing protein" evidence="8">
    <location>
        <begin position="22"/>
        <end position="430"/>
    </location>
</feature>
<dbReference type="Proteomes" id="UP001175353">
    <property type="component" value="Unassembled WGS sequence"/>
</dbReference>
<keyword evidence="2" id="KW-0575">Peroxidase</keyword>
<dbReference type="PROSITE" id="PS51405">
    <property type="entry name" value="HEME_HALOPEROXIDASE"/>
    <property type="match status" value="1"/>
</dbReference>
<evidence type="ECO:0000259" key="9">
    <source>
        <dbReference type="PROSITE" id="PS51405"/>
    </source>
</evidence>
<dbReference type="SUPFAM" id="SSF47571">
    <property type="entry name" value="Cloroperoxidase"/>
    <property type="match status" value="1"/>
</dbReference>
<evidence type="ECO:0000256" key="6">
    <source>
        <dbReference type="ARBA" id="ARBA00023004"/>
    </source>
</evidence>
<comment type="caution">
    <text evidence="10">The sequence shown here is derived from an EMBL/GenBank/DDBJ whole genome shotgun (WGS) entry which is preliminary data.</text>
</comment>
<keyword evidence="5" id="KW-0560">Oxidoreductase</keyword>
<dbReference type="Gene3D" id="1.10.489.10">
    <property type="entry name" value="Chloroperoxidase-like"/>
    <property type="match status" value="1"/>
</dbReference>
<keyword evidence="4" id="KW-0479">Metal-binding</keyword>
<dbReference type="EMBL" id="JAUJLE010000080">
    <property type="protein sequence ID" value="KAK0988079.1"/>
    <property type="molecule type" value="Genomic_DNA"/>
</dbReference>
<dbReference type="PANTHER" id="PTHR33577">
    <property type="entry name" value="STERIGMATOCYSTIN BIOSYNTHESIS PEROXIDASE STCC-RELATED"/>
    <property type="match status" value="1"/>
</dbReference>
<evidence type="ECO:0000256" key="1">
    <source>
        <dbReference type="ARBA" id="ARBA00001970"/>
    </source>
</evidence>
<name>A0AAN6QTP5_9PEZI</name>
<sequence length="430" mass="45453">MGFFTSSAITVACLAVNNVVAFPHLAMDGMTAPIAADVAYKQLLERQSATRPQGGAPLPLTPPPFDAASQLINVTGAHAFVAPGSGDARGECPGLNALANHNYLPHNGIATINEFVSATGQVFGMGADLALFLSTYGAVIDGSGTSWSISGGPHVGIGGSHGNYETDSSPLKSDLYQYGSNSKLILEQFHELYDMQPNAATANYNLDVLRTFRNQRFQESINKNPYFVYGPFTGMAVSQAAFTFIYRFMANHSAEYPEGVLNKDVLKSFMSISGPENNLVWTPGHERIPSNWYRRNTADAYTIPYFETDILYFTSSNPQLTLVGCNEGKVDTYQNIDASTLSNGAYTAAQAAANPICFATEFALAELPGLTGLSLTSGVLGSLTSVLSSVTKNLGCKAIGSVNTTALALCPGFTLYGGPTAPVAPGAIQS</sequence>
<keyword evidence="6" id="KW-0408">Iron</keyword>
<evidence type="ECO:0000313" key="10">
    <source>
        <dbReference type="EMBL" id="KAK0988079.1"/>
    </source>
</evidence>
<evidence type="ECO:0000256" key="7">
    <source>
        <dbReference type="ARBA" id="ARBA00025795"/>
    </source>
</evidence>
<dbReference type="InterPro" id="IPR036851">
    <property type="entry name" value="Chloroperoxidase-like_sf"/>
</dbReference>
<keyword evidence="11" id="KW-1185">Reference proteome</keyword>
<evidence type="ECO:0000313" key="11">
    <source>
        <dbReference type="Proteomes" id="UP001175353"/>
    </source>
</evidence>
<evidence type="ECO:0000256" key="3">
    <source>
        <dbReference type="ARBA" id="ARBA00022617"/>
    </source>
</evidence>
<protein>
    <recommendedName>
        <fullName evidence="9">Heme haloperoxidase family profile domain-containing protein</fullName>
    </recommendedName>
</protein>
<evidence type="ECO:0000256" key="8">
    <source>
        <dbReference type="SAM" id="SignalP"/>
    </source>
</evidence>
<reference evidence="10" key="1">
    <citation type="submission" date="2023-06" db="EMBL/GenBank/DDBJ databases">
        <title>Black Yeasts Isolated from many extreme environments.</title>
        <authorList>
            <person name="Coleine C."/>
            <person name="Stajich J.E."/>
            <person name="Selbmann L."/>
        </authorList>
    </citation>
    <scope>NUCLEOTIDE SEQUENCE</scope>
    <source>
        <strain evidence="10">CCFEE 5200</strain>
    </source>
</reference>